<protein>
    <submittedName>
        <fullName evidence="1">Uncharacterized protein</fullName>
    </submittedName>
</protein>
<dbReference type="AlphaFoldDB" id="A0A0N0BG24"/>
<proteinExistence type="predicted"/>
<evidence type="ECO:0000313" key="2">
    <source>
        <dbReference type="Proteomes" id="UP000053105"/>
    </source>
</evidence>
<sequence length="301" mass="34246">MKLGGTTKGEKTVQCWRNTELHLSLDASRDKGLRKQRSLTIILNNAYGTIAIVDCFIPVQPLRRYSVVGYDSLQGTRLISLRWYNTDVGTCIERVLRFELQIQPARLYSKFSSRTNKAYIDEKTNFTKQCSAMKTKCEIEGNVSQKMSWKMIIARVYCTHTTAQTSKLHNHLLALSALAAFRNTINFPNEDDTILMKEWRTEDTGRNREGRSEVLTEQPYFGKKGGTLNFIDVAHGAMQARTIEPGSVCDGRLAKEQFTRRQSPFRHEDGLNSNVRFCVPHTTARIKRKVGASVKSRMDGL</sequence>
<keyword evidence="2" id="KW-1185">Reference proteome</keyword>
<dbReference type="Proteomes" id="UP000053105">
    <property type="component" value="Unassembled WGS sequence"/>
</dbReference>
<gene>
    <name evidence="1" type="ORF">WN51_14019</name>
</gene>
<organism evidence="1 2">
    <name type="scientific">Melipona quadrifasciata</name>
    <dbReference type="NCBI Taxonomy" id="166423"/>
    <lineage>
        <taxon>Eukaryota</taxon>
        <taxon>Metazoa</taxon>
        <taxon>Ecdysozoa</taxon>
        <taxon>Arthropoda</taxon>
        <taxon>Hexapoda</taxon>
        <taxon>Insecta</taxon>
        <taxon>Pterygota</taxon>
        <taxon>Neoptera</taxon>
        <taxon>Endopterygota</taxon>
        <taxon>Hymenoptera</taxon>
        <taxon>Apocrita</taxon>
        <taxon>Aculeata</taxon>
        <taxon>Apoidea</taxon>
        <taxon>Anthophila</taxon>
        <taxon>Apidae</taxon>
        <taxon>Melipona</taxon>
    </lineage>
</organism>
<reference evidence="1 2" key="1">
    <citation type="submission" date="2015-07" db="EMBL/GenBank/DDBJ databases">
        <title>The genome of Melipona quadrifasciata.</title>
        <authorList>
            <person name="Pan H."/>
            <person name="Kapheim K."/>
        </authorList>
    </citation>
    <scope>NUCLEOTIDE SEQUENCE [LARGE SCALE GENOMIC DNA]</scope>
    <source>
        <strain evidence="1">0111107301</strain>
        <tissue evidence="1">Whole body</tissue>
    </source>
</reference>
<evidence type="ECO:0000313" key="1">
    <source>
        <dbReference type="EMBL" id="KOX73941.1"/>
    </source>
</evidence>
<accession>A0A0N0BG24</accession>
<dbReference type="EMBL" id="KQ435794">
    <property type="protein sequence ID" value="KOX73941.1"/>
    <property type="molecule type" value="Genomic_DNA"/>
</dbReference>
<name>A0A0N0BG24_9HYME</name>